<gene>
    <name evidence="2" type="ORF">QJS10_CPB12g00237</name>
</gene>
<proteinExistence type="predicted"/>
<dbReference type="EMBL" id="JAUJYO010000012">
    <property type="protein sequence ID" value="KAK1302895.1"/>
    <property type="molecule type" value="Genomic_DNA"/>
</dbReference>
<comment type="caution">
    <text evidence="2">The sequence shown here is derived from an EMBL/GenBank/DDBJ whole genome shotgun (WGS) entry which is preliminary data.</text>
</comment>
<organism evidence="2 3">
    <name type="scientific">Acorus calamus</name>
    <name type="common">Sweet flag</name>
    <dbReference type="NCBI Taxonomy" id="4465"/>
    <lineage>
        <taxon>Eukaryota</taxon>
        <taxon>Viridiplantae</taxon>
        <taxon>Streptophyta</taxon>
        <taxon>Embryophyta</taxon>
        <taxon>Tracheophyta</taxon>
        <taxon>Spermatophyta</taxon>
        <taxon>Magnoliopsida</taxon>
        <taxon>Liliopsida</taxon>
        <taxon>Acoraceae</taxon>
        <taxon>Acorus</taxon>
    </lineage>
</organism>
<reference evidence="2" key="2">
    <citation type="submission" date="2023-06" db="EMBL/GenBank/DDBJ databases">
        <authorList>
            <person name="Ma L."/>
            <person name="Liu K.-W."/>
            <person name="Li Z."/>
            <person name="Hsiao Y.-Y."/>
            <person name="Qi Y."/>
            <person name="Fu T."/>
            <person name="Tang G."/>
            <person name="Zhang D."/>
            <person name="Sun W.-H."/>
            <person name="Liu D.-K."/>
            <person name="Li Y."/>
            <person name="Chen G.-Z."/>
            <person name="Liu X.-D."/>
            <person name="Liao X.-Y."/>
            <person name="Jiang Y.-T."/>
            <person name="Yu X."/>
            <person name="Hao Y."/>
            <person name="Huang J."/>
            <person name="Zhao X.-W."/>
            <person name="Ke S."/>
            <person name="Chen Y.-Y."/>
            <person name="Wu W.-L."/>
            <person name="Hsu J.-L."/>
            <person name="Lin Y.-F."/>
            <person name="Huang M.-D."/>
            <person name="Li C.-Y."/>
            <person name="Huang L."/>
            <person name="Wang Z.-W."/>
            <person name="Zhao X."/>
            <person name="Zhong W.-Y."/>
            <person name="Peng D.-H."/>
            <person name="Ahmad S."/>
            <person name="Lan S."/>
            <person name="Zhang J.-S."/>
            <person name="Tsai W.-C."/>
            <person name="Van De Peer Y."/>
            <person name="Liu Z.-J."/>
        </authorList>
    </citation>
    <scope>NUCLEOTIDE SEQUENCE</scope>
    <source>
        <strain evidence="2">CP</strain>
        <tissue evidence="2">Leaves</tissue>
    </source>
</reference>
<name>A0AAV9DQF1_ACOCL</name>
<protein>
    <submittedName>
        <fullName evidence="2">Uncharacterized protein</fullName>
    </submittedName>
</protein>
<dbReference type="Proteomes" id="UP001180020">
    <property type="component" value="Unassembled WGS sequence"/>
</dbReference>
<accession>A0AAV9DQF1</accession>
<sequence length="130" mass="15026">MWIHREHRNWLVYWAVNYRTFPQSTLDSPWYITDSSSPDVPVSAALDTLDTPRVELERDGARSLKQSRSEWETNLQHKEVKLEMLNQETNGSESHVLGSVKTLSKYAVKKNSGSQTKPIKNSNRTKHNDD</sequence>
<keyword evidence="3" id="KW-1185">Reference proteome</keyword>
<evidence type="ECO:0000313" key="2">
    <source>
        <dbReference type="EMBL" id="KAK1302895.1"/>
    </source>
</evidence>
<reference evidence="2" key="1">
    <citation type="journal article" date="2023" name="Nat. Commun.">
        <title>Diploid and tetraploid genomes of Acorus and the evolution of monocots.</title>
        <authorList>
            <person name="Ma L."/>
            <person name="Liu K.W."/>
            <person name="Li Z."/>
            <person name="Hsiao Y.Y."/>
            <person name="Qi Y."/>
            <person name="Fu T."/>
            <person name="Tang G.D."/>
            <person name="Zhang D."/>
            <person name="Sun W.H."/>
            <person name="Liu D.K."/>
            <person name="Li Y."/>
            <person name="Chen G.Z."/>
            <person name="Liu X.D."/>
            <person name="Liao X.Y."/>
            <person name="Jiang Y.T."/>
            <person name="Yu X."/>
            <person name="Hao Y."/>
            <person name="Huang J."/>
            <person name="Zhao X.W."/>
            <person name="Ke S."/>
            <person name="Chen Y.Y."/>
            <person name="Wu W.L."/>
            <person name="Hsu J.L."/>
            <person name="Lin Y.F."/>
            <person name="Huang M.D."/>
            <person name="Li C.Y."/>
            <person name="Huang L."/>
            <person name="Wang Z.W."/>
            <person name="Zhao X."/>
            <person name="Zhong W.Y."/>
            <person name="Peng D.H."/>
            <person name="Ahmad S."/>
            <person name="Lan S."/>
            <person name="Zhang J.S."/>
            <person name="Tsai W.C."/>
            <person name="Van de Peer Y."/>
            <person name="Liu Z.J."/>
        </authorList>
    </citation>
    <scope>NUCLEOTIDE SEQUENCE</scope>
    <source>
        <strain evidence="2">CP</strain>
    </source>
</reference>
<feature type="region of interest" description="Disordered" evidence="1">
    <location>
        <begin position="107"/>
        <end position="130"/>
    </location>
</feature>
<evidence type="ECO:0000256" key="1">
    <source>
        <dbReference type="SAM" id="MobiDB-lite"/>
    </source>
</evidence>
<evidence type="ECO:0000313" key="3">
    <source>
        <dbReference type="Proteomes" id="UP001180020"/>
    </source>
</evidence>
<dbReference type="AlphaFoldDB" id="A0AAV9DQF1"/>
<feature type="compositionally biased region" description="Polar residues" evidence="1">
    <location>
        <begin position="111"/>
        <end position="122"/>
    </location>
</feature>